<accession>A0A0F9PBK4</accession>
<comment type="caution">
    <text evidence="1">The sequence shown here is derived from an EMBL/GenBank/DDBJ whole genome shotgun (WGS) entry which is preliminary data.</text>
</comment>
<name>A0A0F9PBK4_9ZZZZ</name>
<dbReference type="AlphaFoldDB" id="A0A0F9PBK4"/>
<reference evidence="1" key="1">
    <citation type="journal article" date="2015" name="Nature">
        <title>Complex archaea that bridge the gap between prokaryotes and eukaryotes.</title>
        <authorList>
            <person name="Spang A."/>
            <person name="Saw J.H."/>
            <person name="Jorgensen S.L."/>
            <person name="Zaremba-Niedzwiedzka K."/>
            <person name="Martijn J."/>
            <person name="Lind A.E."/>
            <person name="van Eijk R."/>
            <person name="Schleper C."/>
            <person name="Guy L."/>
            <person name="Ettema T.J."/>
        </authorList>
    </citation>
    <scope>NUCLEOTIDE SEQUENCE</scope>
</reference>
<sequence>MAIRTKSQDRVVAKYVARASVAQPEYIQGINDAGNAWEQNASAANETYKTAVIQAANAGRYSQGIREAGNSKWQSNALQKGPARFVEGVNLGQGEYASQIAKVLTTIQGVTLPARGPKGSPQNFQRIQPIGEALRRAFGKAGGTGTR</sequence>
<gene>
    <name evidence="1" type="ORF">LCGC14_0920780</name>
</gene>
<proteinExistence type="predicted"/>
<protein>
    <submittedName>
        <fullName evidence="1">Uncharacterized protein</fullName>
    </submittedName>
</protein>
<organism evidence="1">
    <name type="scientific">marine sediment metagenome</name>
    <dbReference type="NCBI Taxonomy" id="412755"/>
    <lineage>
        <taxon>unclassified sequences</taxon>
        <taxon>metagenomes</taxon>
        <taxon>ecological metagenomes</taxon>
    </lineage>
</organism>
<dbReference type="EMBL" id="LAZR01003110">
    <property type="protein sequence ID" value="KKN21892.1"/>
    <property type="molecule type" value="Genomic_DNA"/>
</dbReference>
<evidence type="ECO:0000313" key="1">
    <source>
        <dbReference type="EMBL" id="KKN21892.1"/>
    </source>
</evidence>